<organism evidence="1 2">
    <name type="scientific">Cnephaeus nilssonii</name>
    <name type="common">Northern bat</name>
    <name type="synonym">Eptesicus nilssonii</name>
    <dbReference type="NCBI Taxonomy" id="3371016"/>
    <lineage>
        <taxon>Eukaryota</taxon>
        <taxon>Metazoa</taxon>
        <taxon>Chordata</taxon>
        <taxon>Craniata</taxon>
        <taxon>Vertebrata</taxon>
        <taxon>Euteleostomi</taxon>
        <taxon>Mammalia</taxon>
        <taxon>Eutheria</taxon>
        <taxon>Laurasiatheria</taxon>
        <taxon>Chiroptera</taxon>
        <taxon>Yangochiroptera</taxon>
        <taxon>Vespertilionidae</taxon>
        <taxon>Cnephaeus</taxon>
    </lineage>
</organism>
<keyword evidence="2" id="KW-1185">Reference proteome</keyword>
<dbReference type="EMBL" id="JAULJE010000021">
    <property type="protein sequence ID" value="KAK1330536.1"/>
    <property type="molecule type" value="Genomic_DNA"/>
</dbReference>
<sequence>MPGWNGINVLYTALNKSDRYVCVAGRLDAQVIPLSFGWTSDSNRMECVLALYQEETAWGNAFCKTLALLFPSNRGKEHGFPKTIWPLSSDRENSTQSLWEIYPDA</sequence>
<name>A0AA40HFZ1_CNENI</name>
<accession>A0AA40HFZ1</accession>
<reference evidence="1" key="1">
    <citation type="submission" date="2023-06" db="EMBL/GenBank/DDBJ databases">
        <title>Reference genome for the Northern bat (Eptesicus nilssonii), a most northern bat species.</title>
        <authorList>
            <person name="Laine V.N."/>
            <person name="Pulliainen A.T."/>
            <person name="Lilley T.M."/>
        </authorList>
    </citation>
    <scope>NUCLEOTIDE SEQUENCE</scope>
    <source>
        <strain evidence="1">BLF_Eptnil</strain>
        <tissue evidence="1">Kidney</tissue>
    </source>
</reference>
<gene>
    <name evidence="1" type="ORF">QTO34_010726</name>
</gene>
<dbReference type="Proteomes" id="UP001177744">
    <property type="component" value="Unassembled WGS sequence"/>
</dbReference>
<evidence type="ECO:0000313" key="2">
    <source>
        <dbReference type="Proteomes" id="UP001177744"/>
    </source>
</evidence>
<comment type="caution">
    <text evidence="1">The sequence shown here is derived from an EMBL/GenBank/DDBJ whole genome shotgun (WGS) entry which is preliminary data.</text>
</comment>
<proteinExistence type="predicted"/>
<protein>
    <submittedName>
        <fullName evidence="1">Uncharacterized protein</fullName>
    </submittedName>
</protein>
<dbReference type="AlphaFoldDB" id="A0AA40HFZ1"/>
<evidence type="ECO:0000313" key="1">
    <source>
        <dbReference type="EMBL" id="KAK1330536.1"/>
    </source>
</evidence>